<dbReference type="InterPro" id="IPR008514">
    <property type="entry name" value="T6SS_Hcp"/>
</dbReference>
<dbReference type="InterPro" id="IPR036624">
    <property type="entry name" value="Hcp1-lik_sf"/>
</dbReference>
<dbReference type="EMBL" id="AP026966">
    <property type="protein sequence ID" value="BDT60828.1"/>
    <property type="molecule type" value="Genomic_DNA"/>
</dbReference>
<dbReference type="RefSeq" id="WP_281910194.1">
    <property type="nucleotide sequence ID" value="NZ_AP026966.1"/>
</dbReference>
<protein>
    <submittedName>
        <fullName evidence="1">Type VI secretion system effector</fullName>
    </submittedName>
</protein>
<dbReference type="Pfam" id="PF05638">
    <property type="entry name" value="T6SS_HCP"/>
    <property type="match status" value="1"/>
</dbReference>
<reference evidence="1" key="1">
    <citation type="submission" date="2022-11" db="EMBL/GenBank/DDBJ databases">
        <title>Isolation and characterization of PLA-degrading bacterium Massilia sp. from Antarctic soil.</title>
        <authorList>
            <person name="Sato K."/>
            <person name="Gomez-Fuentes C."/>
            <person name="Ahmad S.A."/>
            <person name="Zulkharnain A."/>
        </authorList>
    </citation>
    <scope>NUCLEOTIDE SEQUENCE</scope>
    <source>
        <strain evidence="1">N-3</strain>
    </source>
</reference>
<dbReference type="Proteomes" id="UP001163336">
    <property type="component" value="Chromosome"/>
</dbReference>
<accession>A0ABN6TJM7</accession>
<gene>
    <name evidence="1" type="ORF">MasN3_43220</name>
</gene>
<keyword evidence="2" id="KW-1185">Reference proteome</keyword>
<evidence type="ECO:0000313" key="2">
    <source>
        <dbReference type="Proteomes" id="UP001163336"/>
    </source>
</evidence>
<dbReference type="Gene3D" id="2.30.110.20">
    <property type="entry name" value="Hcp1-like"/>
    <property type="match status" value="1"/>
</dbReference>
<proteinExistence type="predicted"/>
<dbReference type="NCBIfam" id="TIGR03344">
    <property type="entry name" value="VI_effect_Hcp1"/>
    <property type="match status" value="1"/>
</dbReference>
<organism evidence="1 2">
    <name type="scientific">Massilia varians</name>
    <dbReference type="NCBI Taxonomy" id="457921"/>
    <lineage>
        <taxon>Bacteria</taxon>
        <taxon>Pseudomonadati</taxon>
        <taxon>Pseudomonadota</taxon>
        <taxon>Betaproteobacteria</taxon>
        <taxon>Burkholderiales</taxon>
        <taxon>Oxalobacteraceae</taxon>
        <taxon>Telluria group</taxon>
        <taxon>Massilia</taxon>
    </lineage>
</organism>
<dbReference type="PANTHER" id="PTHR36152">
    <property type="entry name" value="CYTOPLASMIC PROTEIN-RELATED"/>
    <property type="match status" value="1"/>
</dbReference>
<sequence length="163" mass="17598">MAIDAYLQIDGIKGESTDDKHKNWIEVSKVLGSVHQPRASTVSTAGGMTAGKATLSDIMLEKLADLSSPLLWQHCAMGKTIPKAVFEFMRSDGDGKPICYERITLANVMISNVTYDSGGGGIMKEVVQLSYSRINWEHVKQSIRGGTDGSTLGGWDCAKNTVC</sequence>
<evidence type="ECO:0000313" key="1">
    <source>
        <dbReference type="EMBL" id="BDT60828.1"/>
    </source>
</evidence>
<dbReference type="PANTHER" id="PTHR36152:SF5">
    <property type="entry name" value="PROTEIN HCP1"/>
    <property type="match status" value="1"/>
</dbReference>
<name>A0ABN6TJM7_9BURK</name>
<dbReference type="InterPro" id="IPR053165">
    <property type="entry name" value="HSI-I_assembly_Hcp1"/>
</dbReference>
<dbReference type="SUPFAM" id="SSF141452">
    <property type="entry name" value="Hcp1-like"/>
    <property type="match status" value="1"/>
</dbReference>